<gene>
    <name evidence="3" type="ORF">ACFQDI_04565</name>
</gene>
<accession>A0ABW0KKY8</accession>
<dbReference type="InterPro" id="IPR002372">
    <property type="entry name" value="PQQ_rpt_dom"/>
</dbReference>
<feature type="chain" id="PRO_5047343101" evidence="1">
    <location>
        <begin position="21"/>
        <end position="434"/>
    </location>
</feature>
<protein>
    <submittedName>
        <fullName evidence="3">PQQ-binding-like beta-propeller repeat protein</fullName>
    </submittedName>
</protein>
<dbReference type="PANTHER" id="PTHR34512:SF30">
    <property type="entry name" value="OUTER MEMBRANE PROTEIN ASSEMBLY FACTOR BAMB"/>
    <property type="match status" value="1"/>
</dbReference>
<dbReference type="InterPro" id="IPR015943">
    <property type="entry name" value="WD40/YVTN_repeat-like_dom_sf"/>
</dbReference>
<feature type="domain" description="Pyrrolo-quinoline quinone repeat" evidence="2">
    <location>
        <begin position="312"/>
        <end position="376"/>
    </location>
</feature>
<dbReference type="Pfam" id="PF13360">
    <property type="entry name" value="PQQ_2"/>
    <property type="match status" value="2"/>
</dbReference>
<dbReference type="RefSeq" id="WP_377163874.1">
    <property type="nucleotide sequence ID" value="NZ_JBHSMQ010000001.1"/>
</dbReference>
<dbReference type="EMBL" id="JBHSMQ010000001">
    <property type="protein sequence ID" value="MFC5454123.1"/>
    <property type="molecule type" value="Genomic_DNA"/>
</dbReference>
<dbReference type="Gene3D" id="2.130.10.10">
    <property type="entry name" value="YVTN repeat-like/Quinoprotein amine dehydrogenase"/>
    <property type="match status" value="1"/>
</dbReference>
<reference evidence="4" key="1">
    <citation type="journal article" date="2019" name="Int. J. Syst. Evol. Microbiol.">
        <title>The Global Catalogue of Microorganisms (GCM) 10K type strain sequencing project: providing services to taxonomists for standard genome sequencing and annotation.</title>
        <authorList>
            <consortium name="The Broad Institute Genomics Platform"/>
            <consortium name="The Broad Institute Genome Sequencing Center for Infectious Disease"/>
            <person name="Wu L."/>
            <person name="Ma J."/>
        </authorList>
    </citation>
    <scope>NUCLEOTIDE SEQUENCE [LARGE SCALE GENOMIC DNA]</scope>
    <source>
        <strain evidence="4">CGMCC 4.1469</strain>
    </source>
</reference>
<organism evidence="3 4">
    <name type="scientific">Prosthecobacter fluviatilis</name>
    <dbReference type="NCBI Taxonomy" id="445931"/>
    <lineage>
        <taxon>Bacteria</taxon>
        <taxon>Pseudomonadati</taxon>
        <taxon>Verrucomicrobiota</taxon>
        <taxon>Verrucomicrobiia</taxon>
        <taxon>Verrucomicrobiales</taxon>
        <taxon>Verrucomicrobiaceae</taxon>
        <taxon>Prosthecobacter</taxon>
    </lineage>
</organism>
<sequence length="434" mass="47521">MIPLRTLFLLLALSPSLLLAEDWPQWRGPRLDGTSKDTGFPVSADGSVTWKVELPGSGHASPIVWQDRIFAVAAIAEKEERVLLCLDRASGKLLWQSTVLKAPIESIHKLNSQASSTPATDGERVFTAFLDNTETDATRAANAGRVIGKGEVPKGTVVISAHDFSGKQIWQVRPGLFSSKHGFCSSPIVFEDKVIVNCDHDGDGYIVALARTDGKELWRIARPNNTRSYCVPLIRDIGGRTQMVLSGTLCVTSYDPRTGKLLWIIDGPTEQFVASIVYSEQSGLLYMTGGFPEHHLLAIKPDGSGNVTSTHIVWRTNKGVSYVPSPLIEGSHLLNVSDSGVAHCFDAKSGEIQWEERMREHHASLTSAEGHVFFINDFGILRTVQPDKTYKLLAESDLKEKVFASPALSEGQLFIRTDKSLICLGKRTAKTAAR</sequence>
<dbReference type="Gene3D" id="2.40.10.480">
    <property type="match status" value="1"/>
</dbReference>
<proteinExistence type="predicted"/>
<name>A0ABW0KKY8_9BACT</name>
<evidence type="ECO:0000313" key="3">
    <source>
        <dbReference type="EMBL" id="MFC5454123.1"/>
    </source>
</evidence>
<keyword evidence="1" id="KW-0732">Signal</keyword>
<evidence type="ECO:0000256" key="1">
    <source>
        <dbReference type="SAM" id="SignalP"/>
    </source>
</evidence>
<feature type="domain" description="Pyrrolo-quinoline quinone repeat" evidence="2">
    <location>
        <begin position="81"/>
        <end position="265"/>
    </location>
</feature>
<evidence type="ECO:0000313" key="4">
    <source>
        <dbReference type="Proteomes" id="UP001596052"/>
    </source>
</evidence>
<dbReference type="SMART" id="SM00564">
    <property type="entry name" value="PQQ"/>
    <property type="match status" value="4"/>
</dbReference>
<comment type="caution">
    <text evidence="3">The sequence shown here is derived from an EMBL/GenBank/DDBJ whole genome shotgun (WGS) entry which is preliminary data.</text>
</comment>
<keyword evidence="4" id="KW-1185">Reference proteome</keyword>
<dbReference type="SUPFAM" id="SSF50998">
    <property type="entry name" value="Quinoprotein alcohol dehydrogenase-like"/>
    <property type="match status" value="1"/>
</dbReference>
<dbReference type="PANTHER" id="PTHR34512">
    <property type="entry name" value="CELL SURFACE PROTEIN"/>
    <property type="match status" value="1"/>
</dbReference>
<dbReference type="InterPro" id="IPR011047">
    <property type="entry name" value="Quinoprotein_ADH-like_sf"/>
</dbReference>
<feature type="signal peptide" evidence="1">
    <location>
        <begin position="1"/>
        <end position="20"/>
    </location>
</feature>
<dbReference type="InterPro" id="IPR018391">
    <property type="entry name" value="PQQ_b-propeller_rpt"/>
</dbReference>
<dbReference type="Proteomes" id="UP001596052">
    <property type="component" value="Unassembled WGS sequence"/>
</dbReference>
<evidence type="ECO:0000259" key="2">
    <source>
        <dbReference type="Pfam" id="PF13360"/>
    </source>
</evidence>